<protein>
    <submittedName>
        <fullName evidence="2">SIS domain-containing protein</fullName>
    </submittedName>
</protein>
<dbReference type="PANTHER" id="PTHR30390">
    <property type="entry name" value="SEDOHEPTULOSE 7-PHOSPHATE ISOMERASE / DNAA INITIATOR-ASSOCIATING FACTOR FOR REPLICATION INITIATION"/>
    <property type="match status" value="1"/>
</dbReference>
<gene>
    <name evidence="2" type="ORF">ACFOGP_16770</name>
</gene>
<dbReference type="PANTHER" id="PTHR30390:SF7">
    <property type="entry name" value="PHOSPHOHEPTOSE ISOMERASE"/>
    <property type="match status" value="1"/>
</dbReference>
<name>A0ABV7GRW4_9RHOB</name>
<dbReference type="Proteomes" id="UP001595632">
    <property type="component" value="Unassembled WGS sequence"/>
</dbReference>
<keyword evidence="3" id="KW-1185">Reference proteome</keyword>
<reference evidence="3" key="1">
    <citation type="journal article" date="2019" name="Int. J. Syst. Evol. Microbiol.">
        <title>The Global Catalogue of Microorganisms (GCM) 10K type strain sequencing project: providing services to taxonomists for standard genome sequencing and annotation.</title>
        <authorList>
            <consortium name="The Broad Institute Genomics Platform"/>
            <consortium name="The Broad Institute Genome Sequencing Center for Infectious Disease"/>
            <person name="Wu L."/>
            <person name="Ma J."/>
        </authorList>
    </citation>
    <scope>NUCLEOTIDE SEQUENCE [LARGE SCALE GENOMIC DNA]</scope>
    <source>
        <strain evidence="3">KCTC 52366</strain>
    </source>
</reference>
<dbReference type="InterPro" id="IPR035472">
    <property type="entry name" value="RpiR-like_SIS"/>
</dbReference>
<evidence type="ECO:0000313" key="2">
    <source>
        <dbReference type="EMBL" id="MFC3144379.1"/>
    </source>
</evidence>
<dbReference type="InterPro" id="IPR046348">
    <property type="entry name" value="SIS_dom_sf"/>
</dbReference>
<evidence type="ECO:0000259" key="1">
    <source>
        <dbReference type="PROSITE" id="PS51464"/>
    </source>
</evidence>
<sequence length="243" mass="25446">MTDTVARYFDDILARLTDLRDTAAAPLAAATEAVLDVLDRGGRVFVFGTGHSHTMAEETHFRAGGPAFTVPILSGPTTVQDGAVAGTVYERLSGIVAPILDRYGVGDRDMLIVVSNSGVNTAPVEAAQIAKDRGAVVVAVTSETYSAHAARGRVRIADIADIVLDNGGPAGDAAIALKGSEMHVGPVSTVIGATLLNALFADVAQRLVDRGEDVPVYRSANMEGADEINAKLVARYRDRNPHL</sequence>
<dbReference type="InterPro" id="IPR001347">
    <property type="entry name" value="SIS_dom"/>
</dbReference>
<comment type="caution">
    <text evidence="2">The sequence shown here is derived from an EMBL/GenBank/DDBJ whole genome shotgun (WGS) entry which is preliminary data.</text>
</comment>
<evidence type="ECO:0000313" key="3">
    <source>
        <dbReference type="Proteomes" id="UP001595632"/>
    </source>
</evidence>
<dbReference type="SUPFAM" id="SSF53697">
    <property type="entry name" value="SIS domain"/>
    <property type="match status" value="1"/>
</dbReference>
<dbReference type="Gene3D" id="3.40.50.10490">
    <property type="entry name" value="Glucose-6-phosphate isomerase like protein, domain 1"/>
    <property type="match status" value="1"/>
</dbReference>
<accession>A0ABV7GRW4</accession>
<dbReference type="InterPro" id="IPR050099">
    <property type="entry name" value="SIS_GmhA/DiaA_subfam"/>
</dbReference>
<dbReference type="PROSITE" id="PS51464">
    <property type="entry name" value="SIS"/>
    <property type="match status" value="1"/>
</dbReference>
<dbReference type="CDD" id="cd05013">
    <property type="entry name" value="SIS_RpiR"/>
    <property type="match status" value="1"/>
</dbReference>
<dbReference type="NCBIfam" id="NF002805">
    <property type="entry name" value="PRK02947.1"/>
    <property type="match status" value="1"/>
</dbReference>
<feature type="domain" description="SIS" evidence="1">
    <location>
        <begin position="34"/>
        <end position="213"/>
    </location>
</feature>
<dbReference type="Pfam" id="PF13580">
    <property type="entry name" value="SIS_2"/>
    <property type="match status" value="1"/>
</dbReference>
<proteinExistence type="predicted"/>
<organism evidence="2 3">
    <name type="scientific">Psychromarinibacter halotolerans</name>
    <dbReference type="NCBI Taxonomy" id="1775175"/>
    <lineage>
        <taxon>Bacteria</taxon>
        <taxon>Pseudomonadati</taxon>
        <taxon>Pseudomonadota</taxon>
        <taxon>Alphaproteobacteria</taxon>
        <taxon>Rhodobacterales</taxon>
        <taxon>Paracoccaceae</taxon>
        <taxon>Psychromarinibacter</taxon>
    </lineage>
</organism>
<dbReference type="RefSeq" id="WP_275634764.1">
    <property type="nucleotide sequence ID" value="NZ_JARGYD010000011.1"/>
</dbReference>
<dbReference type="EMBL" id="JBHRTB010000010">
    <property type="protein sequence ID" value="MFC3144379.1"/>
    <property type="molecule type" value="Genomic_DNA"/>
</dbReference>